<name>A0A367GNC4_9SPHI</name>
<dbReference type="AlphaFoldDB" id="A0A367GNC4"/>
<comment type="subcellular location">
    <subcellularLocation>
        <location evidence="1">Membrane</location>
        <topology evidence="1">Multi-pass membrane protein</topology>
    </subcellularLocation>
</comment>
<feature type="transmembrane region" description="Helical" evidence="5">
    <location>
        <begin position="440"/>
        <end position="464"/>
    </location>
</feature>
<reference evidence="6 7" key="1">
    <citation type="submission" date="2018-05" db="EMBL/GenBank/DDBJ databases">
        <title>Mucilaginibacter hurinus sp. nov., isolated from briquette warehouse soil.</title>
        <authorList>
            <person name="Choi L."/>
        </authorList>
    </citation>
    <scope>NUCLEOTIDE SEQUENCE [LARGE SCALE GENOMIC DNA]</scope>
    <source>
        <strain evidence="6 7">ZR32</strain>
    </source>
</reference>
<sequence length="503" mass="55676">MKTEADQQAAANSVIDPPRSFLKTLKYLGPGIIIAGSIVGSGELIATTLLGAEAGFTLLWLILIGCIIKIFTQVEFGRHTVIWSKTPLDALNGIPGPRTKRANWILWYWAGMTCLIITQQGGILGGVGQAMTMIAPLTTEGKVYNQQVSDNIRYKVNYALNSNSSPNTGTIEGHKKIPVAMHLKSPPDVKYWVVIIAIITSVTLYFGRFNIIQWASTIMVFMFTVTSFINIGMLQSYEKWAIKWNELVSGLSFNIPDGSGVAIGLATFGLIGMSSSELMTYPYWCIEKGYAKFTGKKDGSAEWIKRAKGWIKIMRIDSLACMVVYTFSTVAFYVMGAAVLGRIKLMPEKTDLIMTLSEMYVPVFGSWAQTIFVTGSIAVLYSTFFLAGAGNSRMVVDGLKLFGVLSADENKNAYRARVVSAIWPLSALGLYMWFEAPLPMVLWSGVAQSLMLPMLGFAALTFRYRYMVDDLKPGRLWDVFLWISCAGMFVVGFWVIYSEVFSK</sequence>
<evidence type="ECO:0000313" key="7">
    <source>
        <dbReference type="Proteomes" id="UP000253209"/>
    </source>
</evidence>
<feature type="transmembrane region" description="Helical" evidence="5">
    <location>
        <begin position="106"/>
        <end position="127"/>
    </location>
</feature>
<feature type="transmembrane region" description="Helical" evidence="5">
    <location>
        <begin position="58"/>
        <end position="76"/>
    </location>
</feature>
<dbReference type="OrthoDB" id="9787548at2"/>
<dbReference type="PANTHER" id="PTHR11706">
    <property type="entry name" value="SOLUTE CARRIER PROTEIN FAMILY 11 MEMBER"/>
    <property type="match status" value="1"/>
</dbReference>
<evidence type="ECO:0000256" key="1">
    <source>
        <dbReference type="ARBA" id="ARBA00004141"/>
    </source>
</evidence>
<evidence type="ECO:0000256" key="5">
    <source>
        <dbReference type="SAM" id="Phobius"/>
    </source>
</evidence>
<feature type="transmembrane region" description="Helical" evidence="5">
    <location>
        <begin position="27"/>
        <end position="52"/>
    </location>
</feature>
<keyword evidence="2 5" id="KW-0812">Transmembrane</keyword>
<feature type="transmembrane region" description="Helical" evidence="5">
    <location>
        <begin position="476"/>
        <end position="497"/>
    </location>
</feature>
<keyword evidence="3 5" id="KW-1133">Transmembrane helix</keyword>
<proteinExistence type="predicted"/>
<dbReference type="GO" id="GO:0005384">
    <property type="term" value="F:manganese ion transmembrane transporter activity"/>
    <property type="evidence" value="ECO:0007669"/>
    <property type="project" value="TreeGrafter"/>
</dbReference>
<evidence type="ECO:0000256" key="2">
    <source>
        <dbReference type="ARBA" id="ARBA00022692"/>
    </source>
</evidence>
<dbReference type="GO" id="GO:0015086">
    <property type="term" value="F:cadmium ion transmembrane transporter activity"/>
    <property type="evidence" value="ECO:0007669"/>
    <property type="project" value="TreeGrafter"/>
</dbReference>
<feature type="transmembrane region" description="Helical" evidence="5">
    <location>
        <begin position="253"/>
        <end position="273"/>
    </location>
</feature>
<feature type="transmembrane region" description="Helical" evidence="5">
    <location>
        <begin position="214"/>
        <end position="233"/>
    </location>
</feature>
<dbReference type="GO" id="GO:0034755">
    <property type="term" value="P:iron ion transmembrane transport"/>
    <property type="evidence" value="ECO:0007669"/>
    <property type="project" value="TreeGrafter"/>
</dbReference>
<gene>
    <name evidence="6" type="ORF">DJ568_10955</name>
</gene>
<evidence type="ECO:0000313" key="6">
    <source>
        <dbReference type="EMBL" id="RCH54984.1"/>
    </source>
</evidence>
<protein>
    <submittedName>
        <fullName evidence="6">Transmembrane Mn(2+) transporter</fullName>
    </submittedName>
</protein>
<evidence type="ECO:0000256" key="3">
    <source>
        <dbReference type="ARBA" id="ARBA00022989"/>
    </source>
</evidence>
<feature type="transmembrane region" description="Helical" evidence="5">
    <location>
        <begin position="416"/>
        <end position="434"/>
    </location>
</feature>
<evidence type="ECO:0000256" key="4">
    <source>
        <dbReference type="ARBA" id="ARBA00023136"/>
    </source>
</evidence>
<feature type="transmembrane region" description="Helical" evidence="5">
    <location>
        <begin position="319"/>
        <end position="340"/>
    </location>
</feature>
<organism evidence="6 7">
    <name type="scientific">Mucilaginibacter hurinus</name>
    <dbReference type="NCBI Taxonomy" id="2201324"/>
    <lineage>
        <taxon>Bacteria</taxon>
        <taxon>Pseudomonadati</taxon>
        <taxon>Bacteroidota</taxon>
        <taxon>Sphingobacteriia</taxon>
        <taxon>Sphingobacteriales</taxon>
        <taxon>Sphingobacteriaceae</taxon>
        <taxon>Mucilaginibacter</taxon>
    </lineage>
</organism>
<feature type="transmembrane region" description="Helical" evidence="5">
    <location>
        <begin position="360"/>
        <end position="384"/>
    </location>
</feature>
<keyword evidence="7" id="KW-1185">Reference proteome</keyword>
<feature type="transmembrane region" description="Helical" evidence="5">
    <location>
        <begin position="189"/>
        <end position="207"/>
    </location>
</feature>
<comment type="caution">
    <text evidence="6">The sequence shown here is derived from an EMBL/GenBank/DDBJ whole genome shotgun (WGS) entry which is preliminary data.</text>
</comment>
<dbReference type="RefSeq" id="WP_114005310.1">
    <property type="nucleotide sequence ID" value="NZ_QGDC01000005.1"/>
</dbReference>
<dbReference type="EMBL" id="QGDC01000005">
    <property type="protein sequence ID" value="RCH54984.1"/>
    <property type="molecule type" value="Genomic_DNA"/>
</dbReference>
<dbReference type="InterPro" id="IPR001046">
    <property type="entry name" value="NRAMP_fam"/>
</dbReference>
<dbReference type="PANTHER" id="PTHR11706:SF3">
    <property type="entry name" value="METAL ION TRANSPORT PROTEIN"/>
    <property type="match status" value="1"/>
</dbReference>
<dbReference type="Proteomes" id="UP000253209">
    <property type="component" value="Unassembled WGS sequence"/>
</dbReference>
<dbReference type="GO" id="GO:0005886">
    <property type="term" value="C:plasma membrane"/>
    <property type="evidence" value="ECO:0007669"/>
    <property type="project" value="TreeGrafter"/>
</dbReference>
<accession>A0A367GNC4</accession>
<keyword evidence="4 5" id="KW-0472">Membrane</keyword>